<keyword evidence="6 7" id="KW-0315">Glutamine amidotransferase</keyword>
<dbReference type="Proteomes" id="UP000023561">
    <property type="component" value="Unassembled WGS sequence"/>
</dbReference>
<comment type="similarity">
    <text evidence="7">Belongs to the CobB/CbiA family.</text>
</comment>
<dbReference type="UniPathway" id="UPA00148">
    <property type="reaction ID" value="UER00231"/>
</dbReference>
<dbReference type="RefSeq" id="WP_042407917.1">
    <property type="nucleotide sequence ID" value="NZ_BAWO01000013.1"/>
</dbReference>
<dbReference type="GO" id="GO:0005524">
    <property type="term" value="F:ATP binding"/>
    <property type="evidence" value="ECO:0007669"/>
    <property type="project" value="UniProtKB-UniRule"/>
</dbReference>
<evidence type="ECO:0000256" key="2">
    <source>
        <dbReference type="ARBA" id="ARBA00022598"/>
    </source>
</evidence>
<dbReference type="CDD" id="cd03130">
    <property type="entry name" value="GATase1_CobB"/>
    <property type="match status" value="1"/>
</dbReference>
<dbReference type="Gene3D" id="3.40.50.300">
    <property type="entry name" value="P-loop containing nucleotide triphosphate hydrolases"/>
    <property type="match status" value="2"/>
</dbReference>
<dbReference type="HAMAP" id="MF_00027">
    <property type="entry name" value="CobB_CbiA"/>
    <property type="match status" value="1"/>
</dbReference>
<keyword evidence="7" id="KW-0169">Cobalamin biosynthesis</keyword>
<name>A0A023DD00_9BACL</name>
<reference evidence="10 11" key="1">
    <citation type="submission" date="2014-04" db="EMBL/GenBank/DDBJ databases">
        <title>Whole genome shotgun sequence of Geobacillus caldoxylosilyticus NBRC 107762.</title>
        <authorList>
            <person name="Hosoyama A."/>
            <person name="Hosoyama Y."/>
            <person name="Katano-Makiyama Y."/>
            <person name="Tsuchikane K."/>
            <person name="Ohji S."/>
            <person name="Ichikawa N."/>
            <person name="Yamazoe A."/>
            <person name="Fujita N."/>
        </authorList>
    </citation>
    <scope>NUCLEOTIDE SEQUENCE [LARGE SCALE GENOMIC DNA]</scope>
    <source>
        <strain evidence="10 11">NBRC 107762</strain>
    </source>
</reference>
<comment type="domain">
    <text evidence="7">Comprises of two domains. The C-terminal domain contains the binding site for glutamine and catalyzes the hydrolysis of this substrate to glutamate and ammonia. The N-terminal domain is anticipated to bind ATP and cobyrinate and catalyzes the ultimate synthesis of the diamide product. The ammonia produced via the glutaminase domain is probably translocated to the adjacent domain via a molecular tunnel, where it reacts with an activated intermediate.</text>
</comment>
<dbReference type="GO" id="GO:0009236">
    <property type="term" value="P:cobalamin biosynthetic process"/>
    <property type="evidence" value="ECO:0007669"/>
    <property type="project" value="UniProtKB-UniRule"/>
</dbReference>
<dbReference type="SUPFAM" id="SSF52317">
    <property type="entry name" value="Class I glutamine amidotransferase-like"/>
    <property type="match status" value="1"/>
</dbReference>
<dbReference type="Pfam" id="PF01656">
    <property type="entry name" value="CbiA"/>
    <property type="match status" value="1"/>
</dbReference>
<dbReference type="InterPro" id="IPR027417">
    <property type="entry name" value="P-loop_NTPase"/>
</dbReference>
<feature type="active site" description="Nucleophile" evidence="7">
    <location>
        <position position="329"/>
    </location>
</feature>
<comment type="caution">
    <text evidence="10">The sequence shown here is derived from an EMBL/GenBank/DDBJ whole genome shotgun (WGS) entry which is preliminary data.</text>
</comment>
<dbReference type="EMBL" id="BAWO01000013">
    <property type="protein sequence ID" value="GAJ39173.1"/>
    <property type="molecule type" value="Genomic_DNA"/>
</dbReference>
<evidence type="ECO:0000313" key="11">
    <source>
        <dbReference type="Proteomes" id="UP000023561"/>
    </source>
</evidence>
<dbReference type="OrthoDB" id="9764035at2"/>
<keyword evidence="4 7" id="KW-0067">ATP-binding</keyword>
<evidence type="ECO:0000256" key="5">
    <source>
        <dbReference type="ARBA" id="ARBA00022842"/>
    </source>
</evidence>
<dbReference type="InterPro" id="IPR029062">
    <property type="entry name" value="Class_I_gatase-like"/>
</dbReference>
<accession>A0A023DD00</accession>
<evidence type="ECO:0000256" key="7">
    <source>
        <dbReference type="HAMAP-Rule" id="MF_00027"/>
    </source>
</evidence>
<evidence type="ECO:0000256" key="3">
    <source>
        <dbReference type="ARBA" id="ARBA00022741"/>
    </source>
</evidence>
<keyword evidence="2 7" id="KW-0436">Ligase</keyword>
<dbReference type="InterPro" id="IPR011698">
    <property type="entry name" value="GATase_3"/>
</dbReference>
<dbReference type="InterPro" id="IPR002586">
    <property type="entry name" value="CobQ/CobB/MinD/ParA_Nub-bd_dom"/>
</dbReference>
<evidence type="ECO:0000259" key="8">
    <source>
        <dbReference type="Pfam" id="PF01656"/>
    </source>
</evidence>
<comment type="catalytic activity">
    <reaction evidence="7">
        <text>cob(II)yrinate + 2 L-glutamine + 2 ATP + 2 H2O = cob(II)yrinate a,c diamide + 2 L-glutamate + 2 ADP + 2 phosphate + 2 H(+)</text>
        <dbReference type="Rhea" id="RHEA:26289"/>
        <dbReference type="ChEBI" id="CHEBI:15377"/>
        <dbReference type="ChEBI" id="CHEBI:15378"/>
        <dbReference type="ChEBI" id="CHEBI:29985"/>
        <dbReference type="ChEBI" id="CHEBI:30616"/>
        <dbReference type="ChEBI" id="CHEBI:43474"/>
        <dbReference type="ChEBI" id="CHEBI:58359"/>
        <dbReference type="ChEBI" id="CHEBI:58537"/>
        <dbReference type="ChEBI" id="CHEBI:58894"/>
        <dbReference type="ChEBI" id="CHEBI:456216"/>
        <dbReference type="EC" id="6.3.5.11"/>
    </reaction>
</comment>
<keyword evidence="3 7" id="KW-0547">Nucleotide-binding</keyword>
<dbReference type="CDD" id="cd05388">
    <property type="entry name" value="CobB_N"/>
    <property type="match status" value="1"/>
</dbReference>
<feature type="site" description="Increases nucleophilicity of active site Cys" evidence="7">
    <location>
        <position position="430"/>
    </location>
</feature>
<keyword evidence="5 7" id="KW-0460">Magnesium</keyword>
<comment type="miscellaneous">
    <text evidence="7">The a and c carboxylates of cobyrinate are activated for nucleophilic attack via formation of a phosphorylated intermediate by ATP. CbiA catalyzes first the amidation of the c-carboxylate, and then that of the a-carboxylate.</text>
</comment>
<evidence type="ECO:0000313" key="10">
    <source>
        <dbReference type="EMBL" id="GAJ39173.1"/>
    </source>
</evidence>
<dbReference type="Pfam" id="PF07685">
    <property type="entry name" value="GATase_3"/>
    <property type="match status" value="1"/>
</dbReference>
<keyword evidence="11" id="KW-1185">Reference proteome</keyword>
<sequence>MRRIVIAGTGSGVGKTTITIGLMAALKQKGYIVQGFKCGPDYIDPTYHTAVTGRPSRNLDSWMVGHEAVQAICAKGCEGADIAIIEGVMGMFDGKRPTTNEGTTAEISVLTNSPVLLVIDCAGMARSAAAVVRGFQMFDERVRIAGVIANRVGSEGHFRLVKTAIEQECGIPVVGFLTKDDALHIPERHLGLIPSIERGELDHFFAELGERVAKTVDLNALLKLAEAPALNVPRSYFDVNKSYDVRIAVAKDAAFHFYYPENLEMLQAYGAELVFFSPLAGEPLPDGVHGLYIGGGFPEEFAKQLSEQRSVKQSIKTAVESGLPTLAECGGFMFLTEGIETTEGQYYDMVGVIPGRIVMHPKLVALGYREVKGEPGNFLLPEGLRARGHEFHYSTYEARSEIPFAYETTGLRGTKKDGYQHRNLIAGYVHFHFASCPSMVENWLTKCEKVKEHG</sequence>
<dbReference type="NCBIfam" id="TIGR00379">
    <property type="entry name" value="cobB"/>
    <property type="match status" value="1"/>
</dbReference>
<comment type="pathway">
    <text evidence="7">Cofactor biosynthesis; adenosylcobalamin biosynthesis; cob(II)yrinate a,c-diamide from sirohydrochlorin (anaerobic route): step 10/10.</text>
</comment>
<dbReference type="PANTHER" id="PTHR43873">
    <property type="entry name" value="COBYRINATE A,C-DIAMIDE SYNTHASE"/>
    <property type="match status" value="1"/>
</dbReference>
<evidence type="ECO:0000256" key="6">
    <source>
        <dbReference type="ARBA" id="ARBA00022962"/>
    </source>
</evidence>
<protein>
    <recommendedName>
        <fullName evidence="7">Cobyrinate a,c-diamide synthase</fullName>
        <ecNumber evidence="7">6.3.5.11</ecNumber>
    </recommendedName>
    <alternativeName>
        <fullName evidence="7">Cobyrinic acid a,c-diamide synthetase</fullName>
    </alternativeName>
</protein>
<dbReference type="InterPro" id="IPR004484">
    <property type="entry name" value="CbiA/CobB_synth"/>
</dbReference>
<dbReference type="GeneID" id="301194746"/>
<evidence type="ECO:0000256" key="4">
    <source>
        <dbReference type="ARBA" id="ARBA00022840"/>
    </source>
</evidence>
<proteinExistence type="inferred from homology"/>
<evidence type="ECO:0000259" key="9">
    <source>
        <dbReference type="Pfam" id="PF07685"/>
    </source>
</evidence>
<dbReference type="Gene3D" id="3.40.50.880">
    <property type="match status" value="1"/>
</dbReference>
<feature type="domain" description="CobB/CobQ-like glutamine amidotransferase" evidence="9">
    <location>
        <begin position="246"/>
        <end position="435"/>
    </location>
</feature>
<comment type="cofactor">
    <cofactor evidence="1 7">
        <name>Mg(2+)</name>
        <dbReference type="ChEBI" id="CHEBI:18420"/>
    </cofactor>
</comment>
<organism evidence="10 11">
    <name type="scientific">Parageobacillus caldoxylosilyticus NBRC 107762</name>
    <dbReference type="NCBI Taxonomy" id="1220594"/>
    <lineage>
        <taxon>Bacteria</taxon>
        <taxon>Bacillati</taxon>
        <taxon>Bacillota</taxon>
        <taxon>Bacilli</taxon>
        <taxon>Bacillales</taxon>
        <taxon>Anoxybacillaceae</taxon>
        <taxon>Saccharococcus</taxon>
    </lineage>
</organism>
<dbReference type="SUPFAM" id="SSF52540">
    <property type="entry name" value="P-loop containing nucleoside triphosphate hydrolases"/>
    <property type="match status" value="1"/>
</dbReference>
<evidence type="ECO:0000256" key="1">
    <source>
        <dbReference type="ARBA" id="ARBA00001946"/>
    </source>
</evidence>
<feature type="domain" description="CobQ/CobB/MinD/ParA nucleotide binding" evidence="8">
    <location>
        <begin position="4"/>
        <end position="190"/>
    </location>
</feature>
<dbReference type="EC" id="6.3.5.11" evidence="7"/>
<dbReference type="PANTHER" id="PTHR43873:SF1">
    <property type="entry name" value="COBYRINATE A,C-DIAMIDE SYNTHASE"/>
    <property type="match status" value="1"/>
</dbReference>
<dbReference type="GO" id="GO:0042242">
    <property type="term" value="F:cobyrinic acid a,c-diamide synthase activity"/>
    <property type="evidence" value="ECO:0007669"/>
    <property type="project" value="UniProtKB-UniRule"/>
</dbReference>
<gene>
    <name evidence="7" type="primary">cbiA</name>
    <name evidence="10" type="ORF">GCA01S_013_00550</name>
</gene>
<dbReference type="PROSITE" id="PS51274">
    <property type="entry name" value="GATASE_COBBQ"/>
    <property type="match status" value="1"/>
</dbReference>
<comment type="function">
    <text evidence="7">Catalyzes the ATP-dependent amidation of the two carboxylate groups at positions a and c of cobyrinate, using either L-glutamine or ammonia as the nitrogen source.</text>
</comment>
<dbReference type="NCBIfam" id="NF002204">
    <property type="entry name" value="PRK01077.1"/>
    <property type="match status" value="1"/>
</dbReference>
<dbReference type="AlphaFoldDB" id="A0A023DD00"/>